<dbReference type="EMBL" id="BBMZ01000004">
    <property type="protein sequence ID" value="GAL57020.1"/>
    <property type="molecule type" value="Genomic_DNA"/>
</dbReference>
<dbReference type="Proteomes" id="UP000029462">
    <property type="component" value="Unassembled WGS sequence"/>
</dbReference>
<dbReference type="InterPro" id="IPR023346">
    <property type="entry name" value="Lysozyme-like_dom_sf"/>
</dbReference>
<reference evidence="8 9" key="1">
    <citation type="submission" date="2014-09" db="EMBL/GenBank/DDBJ databases">
        <title>Whole genome shotgun sequence of Escherichia vulneris NBRC 102420.</title>
        <authorList>
            <person name="Yoshida Y."/>
            <person name="Hosoyama A."/>
            <person name="Tsuchikane K."/>
            <person name="Ohji S."/>
            <person name="Ichikawa N."/>
            <person name="Kimura A."/>
            <person name="Yamazoe A."/>
            <person name="Ezaki T."/>
            <person name="Fujita N."/>
        </authorList>
    </citation>
    <scope>NUCLEOTIDE SEQUENCE [LARGE SCALE GENOMIC DNA]</scope>
    <source>
        <strain evidence="8 9">NBRC 102420</strain>
    </source>
</reference>
<keyword evidence="5" id="KW-1035">Host cytoplasm</keyword>
<dbReference type="PANTHER" id="PTHR38107">
    <property type="match status" value="1"/>
</dbReference>
<dbReference type="PANTHER" id="PTHR38107:SF3">
    <property type="entry name" value="LYSOZYME RRRD-RELATED"/>
    <property type="match status" value="1"/>
</dbReference>
<evidence type="ECO:0000256" key="7">
    <source>
        <dbReference type="RuleBase" id="RU003788"/>
    </source>
</evidence>
<dbReference type="RefSeq" id="WP_042388852.1">
    <property type="nucleotide sequence ID" value="NZ_BBMZ01000004.1"/>
</dbReference>
<proteinExistence type="inferred from homology"/>
<gene>
    <name evidence="8" type="ORF">EV102420_04_00080</name>
</gene>
<dbReference type="GO" id="GO:0016998">
    <property type="term" value="P:cell wall macromolecule catabolic process"/>
    <property type="evidence" value="ECO:0007669"/>
    <property type="project" value="InterPro"/>
</dbReference>
<evidence type="ECO:0000256" key="4">
    <source>
        <dbReference type="ARBA" id="ARBA00022801"/>
    </source>
</evidence>
<keyword evidence="3 7" id="KW-0081">Bacteriolytic enzyme</keyword>
<dbReference type="InterPro" id="IPR051018">
    <property type="entry name" value="Bacteriophage_GH24"/>
</dbReference>
<protein>
    <recommendedName>
        <fullName evidence="7">Lysozyme</fullName>
        <ecNumber evidence="7">3.2.1.17</ecNumber>
    </recommendedName>
</protein>
<dbReference type="HAMAP" id="MF_04110">
    <property type="entry name" value="ENDOLYSIN_T4"/>
    <property type="match status" value="1"/>
</dbReference>
<dbReference type="EC" id="3.2.1.17" evidence="7"/>
<dbReference type="InterPro" id="IPR002196">
    <property type="entry name" value="Glyco_hydro_24"/>
</dbReference>
<keyword evidence="9" id="KW-1185">Reference proteome</keyword>
<keyword evidence="6 7" id="KW-0326">Glycosidase</keyword>
<evidence type="ECO:0000256" key="1">
    <source>
        <dbReference type="ARBA" id="ARBA00000632"/>
    </source>
</evidence>
<accession>A0A090UWR4</accession>
<dbReference type="STRING" id="1115515.EV102420_04_00080"/>
<organism evidence="8 9">
    <name type="scientific">Pseudescherichia vulneris NBRC 102420</name>
    <dbReference type="NCBI Taxonomy" id="1115515"/>
    <lineage>
        <taxon>Bacteria</taxon>
        <taxon>Pseudomonadati</taxon>
        <taxon>Pseudomonadota</taxon>
        <taxon>Gammaproteobacteria</taxon>
        <taxon>Enterobacterales</taxon>
        <taxon>Enterobacteriaceae</taxon>
        <taxon>Pseudescherichia</taxon>
    </lineage>
</organism>
<dbReference type="GO" id="GO:0003796">
    <property type="term" value="F:lysozyme activity"/>
    <property type="evidence" value="ECO:0007669"/>
    <property type="project" value="UniProtKB-EC"/>
</dbReference>
<dbReference type="InterPro" id="IPR023347">
    <property type="entry name" value="Lysozyme_dom_sf"/>
</dbReference>
<evidence type="ECO:0000256" key="2">
    <source>
        <dbReference type="ARBA" id="ARBA00022529"/>
    </source>
</evidence>
<comment type="similarity">
    <text evidence="7">Belongs to the glycosyl hydrolase 24 family.</text>
</comment>
<dbReference type="AlphaFoldDB" id="A0A090UWR4"/>
<evidence type="ECO:0000256" key="6">
    <source>
        <dbReference type="ARBA" id="ARBA00023295"/>
    </source>
</evidence>
<evidence type="ECO:0000313" key="9">
    <source>
        <dbReference type="Proteomes" id="UP000029462"/>
    </source>
</evidence>
<comment type="catalytic activity">
    <reaction evidence="1 7">
        <text>Hydrolysis of (1-&gt;4)-beta-linkages between N-acetylmuramic acid and N-acetyl-D-glucosamine residues in a peptidoglycan and between N-acetyl-D-glucosamine residues in chitodextrins.</text>
        <dbReference type="EC" id="3.2.1.17"/>
    </reaction>
</comment>
<dbReference type="SUPFAM" id="SSF53955">
    <property type="entry name" value="Lysozyme-like"/>
    <property type="match status" value="1"/>
</dbReference>
<keyword evidence="2 7" id="KW-0929">Antimicrobial</keyword>
<evidence type="ECO:0000256" key="5">
    <source>
        <dbReference type="ARBA" id="ARBA00023200"/>
    </source>
</evidence>
<dbReference type="GO" id="GO:0031640">
    <property type="term" value="P:killing of cells of another organism"/>
    <property type="evidence" value="ECO:0007669"/>
    <property type="project" value="UniProtKB-KW"/>
</dbReference>
<dbReference type="eggNOG" id="COG3772">
    <property type="taxonomic scope" value="Bacteria"/>
</dbReference>
<dbReference type="Pfam" id="PF00959">
    <property type="entry name" value="Phage_lysozyme"/>
    <property type="match status" value="1"/>
</dbReference>
<dbReference type="InterPro" id="IPR034690">
    <property type="entry name" value="Endolysin_T4_type"/>
</dbReference>
<sequence length="152" mass="17259">MSKLPDRTGERGLQLITTFEGLKLKRYRDSVEKWTIGYGHLILPAEEKKLITITTGEAKALLRKDLRRTEAGVHKYLKKEVTQNQFDALISLAFNIGVGNLQKSTLLRRINQGDIKGAAQQFLVWNKAGKQVLPGLTRRREAERKLFLSDKG</sequence>
<dbReference type="OrthoDB" id="8141296at2"/>
<evidence type="ECO:0000313" key="8">
    <source>
        <dbReference type="EMBL" id="GAL57020.1"/>
    </source>
</evidence>
<name>A0A090UWR4_PSEVU</name>
<dbReference type="Gene3D" id="1.10.530.40">
    <property type="match status" value="1"/>
</dbReference>
<dbReference type="CDD" id="cd00737">
    <property type="entry name" value="lyz_endolysin_autolysin"/>
    <property type="match status" value="1"/>
</dbReference>
<comment type="caution">
    <text evidence="8">The sequence shown here is derived from an EMBL/GenBank/DDBJ whole genome shotgun (WGS) entry which is preliminary data.</text>
</comment>
<evidence type="ECO:0000256" key="3">
    <source>
        <dbReference type="ARBA" id="ARBA00022638"/>
    </source>
</evidence>
<keyword evidence="4 7" id="KW-0378">Hydrolase</keyword>
<dbReference type="GO" id="GO:0009253">
    <property type="term" value="P:peptidoglycan catabolic process"/>
    <property type="evidence" value="ECO:0007669"/>
    <property type="project" value="InterPro"/>
</dbReference>
<dbReference type="GO" id="GO:0042742">
    <property type="term" value="P:defense response to bacterium"/>
    <property type="evidence" value="ECO:0007669"/>
    <property type="project" value="UniProtKB-KW"/>
</dbReference>
<dbReference type="InterPro" id="IPR033907">
    <property type="entry name" value="Endolysin_autolysin"/>
</dbReference>